<keyword evidence="2 3" id="KW-0479">Metal-binding</keyword>
<accession>A0A7Y9PJV1</accession>
<evidence type="ECO:0000313" key="5">
    <source>
        <dbReference type="Proteomes" id="UP000589520"/>
    </source>
</evidence>
<proteinExistence type="inferred from homology"/>
<comment type="caution">
    <text evidence="4">The sequence shown here is derived from an EMBL/GenBank/DDBJ whole genome shotgun (WGS) entry which is preliminary data.</text>
</comment>
<evidence type="ECO:0000256" key="2">
    <source>
        <dbReference type="ARBA" id="ARBA00022723"/>
    </source>
</evidence>
<keyword evidence="5" id="KW-1185">Reference proteome</keyword>
<dbReference type="Pfam" id="PF05163">
    <property type="entry name" value="DinB"/>
    <property type="match status" value="1"/>
</dbReference>
<feature type="binding site" evidence="3">
    <location>
        <position position="133"/>
    </location>
    <ligand>
        <name>a divalent metal cation</name>
        <dbReference type="ChEBI" id="CHEBI:60240"/>
    </ligand>
</feature>
<feature type="binding site" evidence="3">
    <location>
        <position position="137"/>
    </location>
    <ligand>
        <name>a divalent metal cation</name>
        <dbReference type="ChEBI" id="CHEBI:60240"/>
    </ligand>
</feature>
<gene>
    <name evidence="4" type="ORF">HDF17_003550</name>
</gene>
<protein>
    <submittedName>
        <fullName evidence="4">Putative damage-inducible protein DinB</fullName>
    </submittedName>
</protein>
<dbReference type="InterPro" id="IPR034660">
    <property type="entry name" value="DinB/YfiT-like"/>
</dbReference>
<evidence type="ECO:0000313" key="4">
    <source>
        <dbReference type="EMBL" id="NYF81230.1"/>
    </source>
</evidence>
<dbReference type="SUPFAM" id="SSF109854">
    <property type="entry name" value="DinB/YfiT-like putative metalloenzymes"/>
    <property type="match status" value="1"/>
</dbReference>
<dbReference type="Proteomes" id="UP000589520">
    <property type="component" value="Unassembled WGS sequence"/>
</dbReference>
<comment type="similarity">
    <text evidence="1">Belongs to the DinB family.</text>
</comment>
<name>A0A7Y9PJV1_9BACT</name>
<sequence length="166" mass="18547">MSTPSLTGEDLLAWNNATAERWKSLLSANPMLLQLPCDIYKKSSTVGQLLQHIVAAELRYAERLIDAPVTDYANIPYTTTDEIFATHTRAVSILNELLANASFDWDHEIEFTTLTAGRRCATRRAVFHHALLHSIRHYAQLATLARQHGLSPGPLDFLITNSHPAE</sequence>
<evidence type="ECO:0000256" key="3">
    <source>
        <dbReference type="PIRSR" id="PIRSR607837-1"/>
    </source>
</evidence>
<feature type="binding site" evidence="3">
    <location>
        <position position="52"/>
    </location>
    <ligand>
        <name>a divalent metal cation</name>
        <dbReference type="ChEBI" id="CHEBI:60240"/>
    </ligand>
</feature>
<organism evidence="4 5">
    <name type="scientific">Granulicella arctica</name>
    <dbReference type="NCBI Taxonomy" id="940613"/>
    <lineage>
        <taxon>Bacteria</taxon>
        <taxon>Pseudomonadati</taxon>
        <taxon>Acidobacteriota</taxon>
        <taxon>Terriglobia</taxon>
        <taxon>Terriglobales</taxon>
        <taxon>Acidobacteriaceae</taxon>
        <taxon>Granulicella</taxon>
    </lineage>
</organism>
<dbReference type="EMBL" id="JACCCW010000002">
    <property type="protein sequence ID" value="NYF81230.1"/>
    <property type="molecule type" value="Genomic_DNA"/>
</dbReference>
<evidence type="ECO:0000256" key="1">
    <source>
        <dbReference type="ARBA" id="ARBA00008635"/>
    </source>
</evidence>
<dbReference type="InterPro" id="IPR007837">
    <property type="entry name" value="DinB"/>
</dbReference>
<dbReference type="Gene3D" id="1.20.120.450">
    <property type="entry name" value="dinb family like domain"/>
    <property type="match status" value="1"/>
</dbReference>
<dbReference type="RefSeq" id="WP_179493067.1">
    <property type="nucleotide sequence ID" value="NZ_JACCCW010000002.1"/>
</dbReference>
<reference evidence="4 5" key="1">
    <citation type="submission" date="2020-07" db="EMBL/GenBank/DDBJ databases">
        <title>Genomic Encyclopedia of Type Strains, Phase IV (KMG-V): Genome sequencing to study the core and pangenomes of soil and plant-associated prokaryotes.</title>
        <authorList>
            <person name="Whitman W."/>
        </authorList>
    </citation>
    <scope>NUCLEOTIDE SEQUENCE [LARGE SCALE GENOMIC DNA]</scope>
    <source>
        <strain evidence="4 5">X4EP2</strain>
    </source>
</reference>
<dbReference type="GO" id="GO:0046872">
    <property type="term" value="F:metal ion binding"/>
    <property type="evidence" value="ECO:0007669"/>
    <property type="project" value="UniProtKB-KW"/>
</dbReference>
<dbReference type="AlphaFoldDB" id="A0A7Y9PJV1"/>